<comment type="caution">
    <text evidence="6">The sequence shown here is derived from an EMBL/GenBank/DDBJ whole genome shotgun (WGS) entry which is preliminary data.</text>
</comment>
<proteinExistence type="predicted"/>
<dbReference type="EMBL" id="JACGWK010001594">
    <property type="protein sequence ID" value="KAL0285439.1"/>
    <property type="molecule type" value="Genomic_DNA"/>
</dbReference>
<protein>
    <submittedName>
        <fullName evidence="6">Alanine aminotransferase 2, mitochondrial</fullName>
    </submittedName>
</protein>
<dbReference type="InterPro" id="IPR045088">
    <property type="entry name" value="ALAT1/2-like"/>
</dbReference>
<gene>
    <name evidence="6" type="ORF">Sangu_2779500</name>
</gene>
<dbReference type="AlphaFoldDB" id="A0AAW2ITC9"/>
<dbReference type="InterPro" id="IPR015422">
    <property type="entry name" value="PyrdxlP-dep_Trfase_small"/>
</dbReference>
<dbReference type="Gene3D" id="3.90.1150.10">
    <property type="entry name" value="Aspartate Aminotransferase, domain 1"/>
    <property type="match status" value="1"/>
</dbReference>
<reference evidence="6" key="2">
    <citation type="journal article" date="2024" name="Plant">
        <title>Genomic evolution and insights into agronomic trait innovations of Sesamum species.</title>
        <authorList>
            <person name="Miao H."/>
            <person name="Wang L."/>
            <person name="Qu L."/>
            <person name="Liu H."/>
            <person name="Sun Y."/>
            <person name="Le M."/>
            <person name="Wang Q."/>
            <person name="Wei S."/>
            <person name="Zheng Y."/>
            <person name="Lin W."/>
            <person name="Duan Y."/>
            <person name="Cao H."/>
            <person name="Xiong S."/>
            <person name="Wang X."/>
            <person name="Wei L."/>
            <person name="Li C."/>
            <person name="Ma Q."/>
            <person name="Ju M."/>
            <person name="Zhao R."/>
            <person name="Li G."/>
            <person name="Mu C."/>
            <person name="Tian Q."/>
            <person name="Mei H."/>
            <person name="Zhang T."/>
            <person name="Gao T."/>
            <person name="Zhang H."/>
        </authorList>
    </citation>
    <scope>NUCLEOTIDE SEQUENCE</scope>
    <source>
        <strain evidence="6">G01</strain>
    </source>
</reference>
<sequence length="129" mass="14502">MRRFAEENARNLLAPHTDIFISASQHPISSSQKSPHLLSSAAFFLRFLNTKAAPYPSDSMASTTLTLDTINPKVLECEYAVRGEIVILAQRLQEELKNNPNAHPFDEILYCNIGNPQSLGQQPITFFRE</sequence>
<evidence type="ECO:0000313" key="6">
    <source>
        <dbReference type="EMBL" id="KAL0285439.1"/>
    </source>
</evidence>
<reference evidence="6" key="1">
    <citation type="submission" date="2020-06" db="EMBL/GenBank/DDBJ databases">
        <authorList>
            <person name="Li T."/>
            <person name="Hu X."/>
            <person name="Zhang T."/>
            <person name="Song X."/>
            <person name="Zhang H."/>
            <person name="Dai N."/>
            <person name="Sheng W."/>
            <person name="Hou X."/>
            <person name="Wei L."/>
        </authorList>
    </citation>
    <scope>NUCLEOTIDE SEQUENCE</scope>
    <source>
        <strain evidence="6">G01</strain>
        <tissue evidence="6">Leaf</tissue>
    </source>
</reference>
<feature type="non-terminal residue" evidence="6">
    <location>
        <position position="129"/>
    </location>
</feature>
<dbReference type="PANTHER" id="PTHR11751:SF29">
    <property type="entry name" value="ALANINE TRANSAMINASE"/>
    <property type="match status" value="1"/>
</dbReference>
<evidence type="ECO:0000256" key="3">
    <source>
        <dbReference type="ARBA" id="ARBA00022576"/>
    </source>
</evidence>
<keyword evidence="5" id="KW-0663">Pyridoxal phosphate</keyword>
<evidence type="ECO:0000256" key="4">
    <source>
        <dbReference type="ARBA" id="ARBA00022679"/>
    </source>
</evidence>
<dbReference type="GO" id="GO:0004021">
    <property type="term" value="F:L-alanine:2-oxoglutarate aminotransferase activity"/>
    <property type="evidence" value="ECO:0007669"/>
    <property type="project" value="TreeGrafter"/>
</dbReference>
<accession>A0AAW2ITC9</accession>
<dbReference type="PANTHER" id="PTHR11751">
    <property type="entry name" value="ALANINE AMINOTRANSFERASE"/>
    <property type="match status" value="1"/>
</dbReference>
<comment type="cofactor">
    <cofactor evidence="1">
        <name>pyridoxal 5'-phosphate</name>
        <dbReference type="ChEBI" id="CHEBI:597326"/>
    </cofactor>
</comment>
<keyword evidence="3 6" id="KW-0032">Aminotransferase</keyword>
<name>A0AAW2ITC9_9LAMI</name>
<comment type="subunit">
    <text evidence="2">Homodimer.</text>
</comment>
<organism evidence="6">
    <name type="scientific">Sesamum angustifolium</name>
    <dbReference type="NCBI Taxonomy" id="2727405"/>
    <lineage>
        <taxon>Eukaryota</taxon>
        <taxon>Viridiplantae</taxon>
        <taxon>Streptophyta</taxon>
        <taxon>Embryophyta</taxon>
        <taxon>Tracheophyta</taxon>
        <taxon>Spermatophyta</taxon>
        <taxon>Magnoliopsida</taxon>
        <taxon>eudicotyledons</taxon>
        <taxon>Gunneridae</taxon>
        <taxon>Pentapetalae</taxon>
        <taxon>asterids</taxon>
        <taxon>lamiids</taxon>
        <taxon>Lamiales</taxon>
        <taxon>Pedaliaceae</taxon>
        <taxon>Sesamum</taxon>
    </lineage>
</organism>
<evidence type="ECO:0000256" key="1">
    <source>
        <dbReference type="ARBA" id="ARBA00001933"/>
    </source>
</evidence>
<evidence type="ECO:0000256" key="5">
    <source>
        <dbReference type="ARBA" id="ARBA00022898"/>
    </source>
</evidence>
<dbReference type="FunFam" id="3.90.1150.10:FF:000140">
    <property type="entry name" value="alanine aminotransferase 1"/>
    <property type="match status" value="1"/>
</dbReference>
<evidence type="ECO:0000256" key="2">
    <source>
        <dbReference type="ARBA" id="ARBA00011738"/>
    </source>
</evidence>
<keyword evidence="4" id="KW-0808">Transferase</keyword>